<evidence type="ECO:0000313" key="2">
    <source>
        <dbReference type="Proteomes" id="UP000094385"/>
    </source>
</evidence>
<organism evidence="1 2">
    <name type="scientific">Lipomyces starkeyi NRRL Y-11557</name>
    <dbReference type="NCBI Taxonomy" id="675824"/>
    <lineage>
        <taxon>Eukaryota</taxon>
        <taxon>Fungi</taxon>
        <taxon>Dikarya</taxon>
        <taxon>Ascomycota</taxon>
        <taxon>Saccharomycotina</taxon>
        <taxon>Lipomycetes</taxon>
        <taxon>Lipomycetales</taxon>
        <taxon>Lipomycetaceae</taxon>
        <taxon>Lipomyces</taxon>
    </lineage>
</organism>
<name>A0A1E3PYD2_LIPST</name>
<evidence type="ECO:0000313" key="1">
    <source>
        <dbReference type="EMBL" id="ODQ70298.1"/>
    </source>
</evidence>
<gene>
    <name evidence="1" type="ORF">LIPSTDRAFT_164132</name>
</gene>
<sequence length="160" mass="18122">MRQRRNCFSLALLKTSDLKSNISGHRENCETVPSYTVTITSVKMTTFTVGEARRSITTAYRVERRNASATTRYMASHGLSYGVQTELLTSTAAAQKESASVRPRSAVEMMSSDEIRMRQIRELIVANEPDSEYEFEICSSSYDQLKSEFSKDDENDLYAM</sequence>
<dbReference type="EMBL" id="KV454300">
    <property type="protein sequence ID" value="ODQ70298.1"/>
    <property type="molecule type" value="Genomic_DNA"/>
</dbReference>
<dbReference type="Proteomes" id="UP000094385">
    <property type="component" value="Unassembled WGS sequence"/>
</dbReference>
<protein>
    <submittedName>
        <fullName evidence="1">Uncharacterized protein</fullName>
    </submittedName>
</protein>
<proteinExistence type="predicted"/>
<accession>A0A1E3PYD2</accession>
<keyword evidence="2" id="KW-1185">Reference proteome</keyword>
<reference evidence="1 2" key="1">
    <citation type="journal article" date="2016" name="Proc. Natl. Acad. Sci. U.S.A.">
        <title>Comparative genomics of biotechnologically important yeasts.</title>
        <authorList>
            <person name="Riley R."/>
            <person name="Haridas S."/>
            <person name="Wolfe K.H."/>
            <person name="Lopes M.R."/>
            <person name="Hittinger C.T."/>
            <person name="Goeker M."/>
            <person name="Salamov A.A."/>
            <person name="Wisecaver J.H."/>
            <person name="Long T.M."/>
            <person name="Calvey C.H."/>
            <person name="Aerts A.L."/>
            <person name="Barry K.W."/>
            <person name="Choi C."/>
            <person name="Clum A."/>
            <person name="Coughlan A.Y."/>
            <person name="Deshpande S."/>
            <person name="Douglass A.P."/>
            <person name="Hanson S.J."/>
            <person name="Klenk H.-P."/>
            <person name="LaButti K.M."/>
            <person name="Lapidus A."/>
            <person name="Lindquist E.A."/>
            <person name="Lipzen A.M."/>
            <person name="Meier-Kolthoff J.P."/>
            <person name="Ohm R.A."/>
            <person name="Otillar R.P."/>
            <person name="Pangilinan J.L."/>
            <person name="Peng Y."/>
            <person name="Rokas A."/>
            <person name="Rosa C.A."/>
            <person name="Scheuner C."/>
            <person name="Sibirny A.A."/>
            <person name="Slot J.C."/>
            <person name="Stielow J.B."/>
            <person name="Sun H."/>
            <person name="Kurtzman C.P."/>
            <person name="Blackwell M."/>
            <person name="Grigoriev I.V."/>
            <person name="Jeffries T.W."/>
        </authorList>
    </citation>
    <scope>NUCLEOTIDE SEQUENCE [LARGE SCALE GENOMIC DNA]</scope>
    <source>
        <strain evidence="1 2">NRRL Y-11557</strain>
    </source>
</reference>
<dbReference type="AlphaFoldDB" id="A0A1E3PYD2"/>